<feature type="binding site" evidence="5">
    <location>
        <begin position="57"/>
        <end position="59"/>
    </location>
    <ligand>
        <name>AMP</name>
        <dbReference type="ChEBI" id="CHEBI:456215"/>
    </ligand>
</feature>
<evidence type="ECO:0000313" key="10">
    <source>
        <dbReference type="Proteomes" id="UP000315400"/>
    </source>
</evidence>
<evidence type="ECO:0000256" key="7">
    <source>
        <dbReference type="RuleBase" id="RU003331"/>
    </source>
</evidence>
<dbReference type="PRINTS" id="PR00094">
    <property type="entry name" value="ADENYLTKNASE"/>
</dbReference>
<comment type="subunit">
    <text evidence="5 7">Monomer.</text>
</comment>
<dbReference type="HAMAP" id="MF_00235">
    <property type="entry name" value="Adenylate_kinase_Adk"/>
    <property type="match status" value="1"/>
</dbReference>
<dbReference type="InterPro" id="IPR033690">
    <property type="entry name" value="Adenylat_kinase_CS"/>
</dbReference>
<comment type="similarity">
    <text evidence="5 6">Belongs to the adenylate kinase family.</text>
</comment>
<dbReference type="GO" id="GO:0005737">
    <property type="term" value="C:cytoplasm"/>
    <property type="evidence" value="ECO:0007669"/>
    <property type="project" value="UniProtKB-SubCell"/>
</dbReference>
<feature type="binding site" evidence="5">
    <location>
        <position position="123"/>
    </location>
    <ligand>
        <name>ATP</name>
        <dbReference type="ChEBI" id="CHEBI:30616"/>
    </ligand>
</feature>
<dbReference type="GO" id="GO:0004017">
    <property type="term" value="F:AMP kinase activity"/>
    <property type="evidence" value="ECO:0007669"/>
    <property type="project" value="UniProtKB-UniRule"/>
</dbReference>
<dbReference type="Proteomes" id="UP000315400">
    <property type="component" value="Unassembled WGS sequence"/>
</dbReference>
<dbReference type="AlphaFoldDB" id="A0A540VPV1"/>
<comment type="function">
    <text evidence="5">Catalyzes the reversible transfer of the terminal phosphate group between ATP and AMP. Plays an important role in cellular energy homeostasis and in adenine nucleotide metabolism.</text>
</comment>
<accession>A0A540VPV1</accession>
<feature type="domain" description="Adenylate kinase active site lid" evidence="8">
    <location>
        <begin position="123"/>
        <end position="158"/>
    </location>
</feature>
<dbReference type="InterPro" id="IPR007862">
    <property type="entry name" value="Adenylate_kinase_lid-dom"/>
</dbReference>
<feature type="binding site" evidence="5">
    <location>
        <position position="167"/>
    </location>
    <ligand>
        <name>AMP</name>
        <dbReference type="ChEBI" id="CHEBI:456215"/>
    </ligand>
</feature>
<dbReference type="NCBIfam" id="NF001380">
    <property type="entry name" value="PRK00279.1-2"/>
    <property type="match status" value="1"/>
</dbReference>
<comment type="subcellular location">
    <subcellularLocation>
        <location evidence="5 7">Cytoplasm</location>
    </subcellularLocation>
</comment>
<dbReference type="NCBIfam" id="NF011100">
    <property type="entry name" value="PRK14527.1"/>
    <property type="match status" value="1"/>
</dbReference>
<comment type="caution">
    <text evidence="9">The sequence shown here is derived from an EMBL/GenBank/DDBJ whole genome shotgun (WGS) entry which is preliminary data.</text>
</comment>
<dbReference type="NCBIfam" id="NF001381">
    <property type="entry name" value="PRK00279.1-3"/>
    <property type="match status" value="1"/>
</dbReference>
<keyword evidence="2 5" id="KW-0545">Nucleotide biosynthesis</keyword>
<keyword evidence="5 7" id="KW-0067">ATP-binding</keyword>
<dbReference type="CDD" id="cd01428">
    <property type="entry name" value="ADK"/>
    <property type="match status" value="1"/>
</dbReference>
<dbReference type="NCBIfam" id="TIGR01351">
    <property type="entry name" value="adk"/>
    <property type="match status" value="1"/>
</dbReference>
<comment type="catalytic activity">
    <reaction evidence="5 7">
        <text>AMP + ATP = 2 ADP</text>
        <dbReference type="Rhea" id="RHEA:12973"/>
        <dbReference type="ChEBI" id="CHEBI:30616"/>
        <dbReference type="ChEBI" id="CHEBI:456215"/>
        <dbReference type="ChEBI" id="CHEBI:456216"/>
        <dbReference type="EC" id="2.7.4.3"/>
    </reaction>
</comment>
<organism evidence="9 10">
    <name type="scientific">Spiribacter salinus</name>
    <dbReference type="NCBI Taxonomy" id="1335746"/>
    <lineage>
        <taxon>Bacteria</taxon>
        <taxon>Pseudomonadati</taxon>
        <taxon>Pseudomonadota</taxon>
        <taxon>Gammaproteobacteria</taxon>
        <taxon>Chromatiales</taxon>
        <taxon>Ectothiorhodospiraceae</taxon>
        <taxon>Spiribacter</taxon>
    </lineage>
</organism>
<proteinExistence type="inferred from homology"/>
<evidence type="ECO:0000256" key="4">
    <source>
        <dbReference type="ARBA" id="ARBA00022777"/>
    </source>
</evidence>
<keyword evidence="1 5" id="KW-0808">Transferase</keyword>
<dbReference type="InterPro" id="IPR027417">
    <property type="entry name" value="P-loop_NTPase"/>
</dbReference>
<evidence type="ECO:0000256" key="1">
    <source>
        <dbReference type="ARBA" id="ARBA00022679"/>
    </source>
</evidence>
<evidence type="ECO:0000313" key="9">
    <source>
        <dbReference type="EMBL" id="TQE98790.1"/>
    </source>
</evidence>
<dbReference type="PROSITE" id="PS00113">
    <property type="entry name" value="ADENYLATE_KINASE"/>
    <property type="match status" value="1"/>
</dbReference>
<gene>
    <name evidence="5" type="primary">adk</name>
    <name evidence="9" type="ORF">FKY71_11955</name>
</gene>
<dbReference type="UniPathway" id="UPA00588">
    <property type="reaction ID" value="UER00649"/>
</dbReference>
<feature type="binding site" evidence="5">
    <location>
        <begin position="10"/>
        <end position="15"/>
    </location>
    <ligand>
        <name>ATP</name>
        <dbReference type="ChEBI" id="CHEBI:30616"/>
    </ligand>
</feature>
<dbReference type="Pfam" id="PF00406">
    <property type="entry name" value="ADK"/>
    <property type="match status" value="1"/>
</dbReference>
<dbReference type="Pfam" id="PF05191">
    <property type="entry name" value="ADK_lid"/>
    <property type="match status" value="1"/>
</dbReference>
<dbReference type="FunFam" id="3.40.50.300:FF:000106">
    <property type="entry name" value="Adenylate kinase mitochondrial"/>
    <property type="match status" value="1"/>
</dbReference>
<dbReference type="EMBL" id="VIFK01000135">
    <property type="protein sequence ID" value="TQE98790.1"/>
    <property type="molecule type" value="Genomic_DNA"/>
</dbReference>
<dbReference type="GO" id="GO:0044209">
    <property type="term" value="P:AMP salvage"/>
    <property type="evidence" value="ECO:0007669"/>
    <property type="project" value="UniProtKB-UniRule"/>
</dbReference>
<evidence type="ECO:0000256" key="2">
    <source>
        <dbReference type="ARBA" id="ARBA00022727"/>
    </source>
</evidence>
<feature type="binding site" evidence="5">
    <location>
        <begin position="85"/>
        <end position="88"/>
    </location>
    <ligand>
        <name>AMP</name>
        <dbReference type="ChEBI" id="CHEBI:456215"/>
    </ligand>
</feature>
<dbReference type="NCBIfam" id="NF001379">
    <property type="entry name" value="PRK00279.1-1"/>
    <property type="match status" value="1"/>
</dbReference>
<evidence type="ECO:0000259" key="8">
    <source>
        <dbReference type="Pfam" id="PF05191"/>
    </source>
</evidence>
<keyword evidence="4 5" id="KW-0418">Kinase</keyword>
<comment type="domain">
    <text evidence="5">Consists of three domains, a large central CORE domain and two small peripheral domains, NMPbind and LID, which undergo movements during catalysis. The LID domain closes over the site of phosphoryl transfer upon ATP binding. Assembling and dissambling the active center during each catalytic cycle provides an effective means to prevent ATP hydrolysis.</text>
</comment>
<reference evidence="9 10" key="1">
    <citation type="submission" date="2019-06" db="EMBL/GenBank/DDBJ databases">
        <title>Metagenome assembled Genome of Spiribacter salinus SL48-SHIP from the microbial mat of Salt Lake 48 (Novosibirsk region, Russia).</title>
        <authorList>
            <person name="Shipova A."/>
            <person name="Rozanov A.S."/>
            <person name="Bryanskaya A.V."/>
            <person name="Peltek S.E."/>
        </authorList>
    </citation>
    <scope>NUCLEOTIDE SEQUENCE [LARGE SCALE GENOMIC DNA]</scope>
    <source>
        <strain evidence="9">SL48-SHIP-2</strain>
    </source>
</reference>
<dbReference type="SUPFAM" id="SSF52540">
    <property type="entry name" value="P-loop containing nucleoside triphosphate hydrolases"/>
    <property type="match status" value="1"/>
</dbReference>
<feature type="binding site" evidence="5">
    <location>
        <position position="203"/>
    </location>
    <ligand>
        <name>ATP</name>
        <dbReference type="ChEBI" id="CHEBI:30616"/>
    </ligand>
</feature>
<dbReference type="InterPro" id="IPR006259">
    <property type="entry name" value="Adenyl_kin_sub"/>
</dbReference>
<dbReference type="Gene3D" id="3.40.50.300">
    <property type="entry name" value="P-loop containing nucleotide triphosphate hydrolases"/>
    <property type="match status" value="1"/>
</dbReference>
<evidence type="ECO:0000256" key="6">
    <source>
        <dbReference type="RuleBase" id="RU003330"/>
    </source>
</evidence>
<dbReference type="STRING" id="1260251.SPISAL_03010"/>
<feature type="binding site" evidence="5">
    <location>
        <position position="92"/>
    </location>
    <ligand>
        <name>AMP</name>
        <dbReference type="ChEBI" id="CHEBI:456215"/>
    </ligand>
</feature>
<dbReference type="InterPro" id="IPR000850">
    <property type="entry name" value="Adenylat/UMP-CMP_kin"/>
</dbReference>
<name>A0A540VPV1_9GAMM</name>
<protein>
    <recommendedName>
        <fullName evidence="5 7">Adenylate kinase</fullName>
        <shortName evidence="5">AK</shortName>
        <ecNumber evidence="5 7">2.7.4.3</ecNumber>
    </recommendedName>
    <alternativeName>
        <fullName evidence="5">ATP-AMP transphosphorylase</fullName>
    </alternativeName>
    <alternativeName>
        <fullName evidence="5">ATP:AMP phosphotransferase</fullName>
    </alternativeName>
    <alternativeName>
        <fullName evidence="5">Adenylate monophosphate kinase</fullName>
    </alternativeName>
</protein>
<keyword evidence="3 5" id="KW-0547">Nucleotide-binding</keyword>
<feature type="binding site" evidence="5">
    <location>
        <position position="31"/>
    </location>
    <ligand>
        <name>AMP</name>
        <dbReference type="ChEBI" id="CHEBI:456215"/>
    </ligand>
</feature>
<feature type="binding site" evidence="5">
    <location>
        <begin position="132"/>
        <end position="133"/>
    </location>
    <ligand>
        <name>ATP</name>
        <dbReference type="ChEBI" id="CHEBI:30616"/>
    </ligand>
</feature>
<dbReference type="EC" id="2.7.4.3" evidence="5 7"/>
<dbReference type="PANTHER" id="PTHR23359">
    <property type="entry name" value="NUCLEOTIDE KINASE"/>
    <property type="match status" value="1"/>
</dbReference>
<keyword evidence="5" id="KW-0963">Cytoplasm</keyword>
<feature type="region of interest" description="LID" evidence="5">
    <location>
        <begin position="122"/>
        <end position="159"/>
    </location>
</feature>
<dbReference type="GO" id="GO:0005524">
    <property type="term" value="F:ATP binding"/>
    <property type="evidence" value="ECO:0007669"/>
    <property type="project" value="UniProtKB-UniRule"/>
</dbReference>
<comment type="caution">
    <text evidence="5">Lacks conserved residue(s) required for the propagation of feature annotation.</text>
</comment>
<evidence type="ECO:0000256" key="5">
    <source>
        <dbReference type="HAMAP-Rule" id="MF_00235"/>
    </source>
</evidence>
<sequence length="218" mass="23393">MRIILLGPPGAGKGTQAAALCETYGIPQISTGDMLRAAVKAGTELGRAAKAVMDAGELVSDDIIIGLVRERIAEPDCADGFLFDGFPRTIAQADALQDAGVMIDAVVEIQVDDEDIVARMAGRRCHPGSGRVYHIDNAPPAEAGKDDVTGEPLVQREDDREETVRQRLAVYHEQTRPLVEYYQQRAAAGGETAPRYVSVDGRGAIEAVRQRIVDALGR</sequence>
<feature type="region of interest" description="NMP" evidence="5">
    <location>
        <begin position="30"/>
        <end position="59"/>
    </location>
</feature>
<comment type="pathway">
    <text evidence="5">Purine metabolism; AMP biosynthesis via salvage pathway; AMP from ADP: step 1/1.</text>
</comment>
<evidence type="ECO:0000256" key="3">
    <source>
        <dbReference type="ARBA" id="ARBA00022741"/>
    </source>
</evidence>
<feature type="binding site" evidence="5">
    <location>
        <position position="156"/>
    </location>
    <ligand>
        <name>AMP</name>
        <dbReference type="ChEBI" id="CHEBI:456215"/>
    </ligand>
</feature>
<feature type="binding site" evidence="5">
    <location>
        <position position="36"/>
    </location>
    <ligand>
        <name>AMP</name>
        <dbReference type="ChEBI" id="CHEBI:456215"/>
    </ligand>
</feature>